<proteinExistence type="predicted"/>
<evidence type="ECO:0000313" key="7">
    <source>
        <dbReference type="EMBL" id="PNJ71183.1"/>
    </source>
</evidence>
<evidence type="ECO:0000256" key="1">
    <source>
        <dbReference type="ARBA" id="ARBA00004308"/>
    </source>
</evidence>
<evidence type="ECO:0000256" key="2">
    <source>
        <dbReference type="ARBA" id="ARBA00004541"/>
    </source>
</evidence>
<dbReference type="GO" id="GO:0032007">
    <property type="term" value="P:negative regulation of TOR signaling"/>
    <property type="evidence" value="ECO:0007669"/>
    <property type="project" value="TreeGrafter"/>
</dbReference>
<dbReference type="PANTHER" id="PTHR13530">
    <property type="entry name" value="TBC1 DOMAIN FAMILY MEMBER 7"/>
    <property type="match status" value="1"/>
</dbReference>
<reference evidence="7" key="1">
    <citation type="submission" date="2017-12" db="EMBL/GenBank/DDBJ databases">
        <title>High-resolution comparative analysis of great ape genomes.</title>
        <authorList>
            <person name="Pollen A."/>
            <person name="Hastie A."/>
            <person name="Hormozdiari F."/>
            <person name="Dougherty M."/>
            <person name="Liu R."/>
            <person name="Chaisson M."/>
            <person name="Hoppe E."/>
            <person name="Hill C."/>
            <person name="Pang A."/>
            <person name="Hillier L."/>
            <person name="Baker C."/>
            <person name="Armstrong J."/>
            <person name="Shendure J."/>
            <person name="Paten B."/>
            <person name="Wilson R."/>
            <person name="Chao H."/>
            <person name="Schneider V."/>
            <person name="Ventura M."/>
            <person name="Kronenberg Z."/>
            <person name="Murali S."/>
            <person name="Gordon D."/>
            <person name="Cantsilieris S."/>
            <person name="Munson K."/>
            <person name="Nelson B."/>
            <person name="Raja A."/>
            <person name="Underwood J."/>
            <person name="Diekhans M."/>
            <person name="Fiddes I."/>
            <person name="Haussler D."/>
            <person name="Eichler E."/>
        </authorList>
    </citation>
    <scope>NUCLEOTIDE SEQUENCE [LARGE SCALE GENOMIC DNA]</scope>
    <source>
        <strain evidence="7">Susie</strain>
    </source>
</reference>
<gene>
    <name evidence="7" type="ORF">CR201_G0009395</name>
</gene>
<dbReference type="GO" id="GO:0012505">
    <property type="term" value="C:endomembrane system"/>
    <property type="evidence" value="ECO:0007669"/>
    <property type="project" value="UniProtKB-SubCell"/>
</dbReference>
<keyword evidence="4" id="KW-0963">Cytoplasm</keyword>
<comment type="caution">
    <text evidence="7">The sequence shown here is derived from an EMBL/GenBank/DDBJ whole genome shotgun (WGS) entry which is preliminary data.</text>
</comment>
<keyword evidence="5" id="KW-0472">Membrane</keyword>
<dbReference type="InterPro" id="IPR043039">
    <property type="entry name" value="TBC1D7_dom2"/>
</dbReference>
<dbReference type="EMBL" id="NDHI03003384">
    <property type="protein sequence ID" value="PNJ71183.1"/>
    <property type="molecule type" value="Genomic_DNA"/>
</dbReference>
<evidence type="ECO:0000256" key="6">
    <source>
        <dbReference type="ARBA" id="ARBA00023329"/>
    </source>
</evidence>
<sequence length="164" mass="19255">MTEDSQRNFRSVYYEKVGFRGVEEKKSLEILLKDDRLGILPPHHESHAKVMMYRKEQYLDVLHALKVVRFVSDATPQAEVYLRMYQLESGKLPRSPSFPLVSGHFCLTLSSTLDCPTLPAFDCIMFCLKNFWWLPIVIRIKVTHLYLAFMAMHILTQPSYFLFF</sequence>
<dbReference type="InterPro" id="IPR039842">
    <property type="entry name" value="TBC1D7"/>
</dbReference>
<dbReference type="GO" id="GO:0005096">
    <property type="term" value="F:GTPase activator activity"/>
    <property type="evidence" value="ECO:0007669"/>
    <property type="project" value="UniProtKB-KW"/>
</dbReference>
<dbReference type="PANTHER" id="PTHR13530:SF3">
    <property type="entry name" value="TBC1 DOMAIN FAMILY MEMBER 7"/>
    <property type="match status" value="1"/>
</dbReference>
<evidence type="ECO:0000256" key="4">
    <source>
        <dbReference type="ARBA" id="ARBA00022490"/>
    </source>
</evidence>
<organism evidence="7">
    <name type="scientific">Pongo abelii</name>
    <name type="common">Sumatran orangutan</name>
    <name type="synonym">Pongo pygmaeus abelii</name>
    <dbReference type="NCBI Taxonomy" id="9601"/>
    <lineage>
        <taxon>Eukaryota</taxon>
        <taxon>Metazoa</taxon>
        <taxon>Chordata</taxon>
        <taxon>Craniata</taxon>
        <taxon>Vertebrata</taxon>
        <taxon>Euteleostomi</taxon>
        <taxon>Mammalia</taxon>
        <taxon>Eutheria</taxon>
        <taxon>Euarchontoglires</taxon>
        <taxon>Primates</taxon>
        <taxon>Haplorrhini</taxon>
        <taxon>Catarrhini</taxon>
        <taxon>Hominidae</taxon>
        <taxon>Pongo</taxon>
    </lineage>
</organism>
<comment type="subcellular location">
    <subcellularLocation>
        <location evidence="2">Cytoplasmic vesicle</location>
    </subcellularLocation>
    <subcellularLocation>
        <location evidence="1">Endomembrane system</location>
    </subcellularLocation>
</comment>
<protein>
    <submittedName>
        <fullName evidence="7">TBC1D7 isoform 18</fullName>
    </submittedName>
</protein>
<dbReference type="GO" id="GO:0031410">
    <property type="term" value="C:cytoplasmic vesicle"/>
    <property type="evidence" value="ECO:0007669"/>
    <property type="project" value="UniProtKB-SubCell"/>
</dbReference>
<name>A0A2J8WN30_PONAB</name>
<keyword evidence="3" id="KW-0343">GTPase activation</keyword>
<evidence type="ECO:0000256" key="3">
    <source>
        <dbReference type="ARBA" id="ARBA00022468"/>
    </source>
</evidence>
<accession>A0A2J8WN30</accession>
<keyword evidence="6" id="KW-0968">Cytoplasmic vesicle</keyword>
<dbReference type="AlphaFoldDB" id="A0A2J8WN30"/>
<evidence type="ECO:0000256" key="5">
    <source>
        <dbReference type="ARBA" id="ARBA00023136"/>
    </source>
</evidence>
<dbReference type="Gene3D" id="1.10.8.680">
    <property type="entry name" value="Ypt/Rab-GAP domain of gyp1p, domain 2"/>
    <property type="match status" value="1"/>
</dbReference>